<proteinExistence type="predicted"/>
<dbReference type="PROSITE" id="PS51257">
    <property type="entry name" value="PROKAR_LIPOPROTEIN"/>
    <property type="match status" value="1"/>
</dbReference>
<keyword evidence="2" id="KW-1185">Reference proteome</keyword>
<gene>
    <name evidence="1" type="ORF">OC25_26345</name>
</gene>
<name>A0A0C1CVB1_9SPHI</name>
<evidence type="ECO:0008006" key="3">
    <source>
        <dbReference type="Google" id="ProtNLM"/>
    </source>
</evidence>
<dbReference type="Proteomes" id="UP000031246">
    <property type="component" value="Unassembled WGS sequence"/>
</dbReference>
<dbReference type="RefSeq" id="WP_039483447.1">
    <property type="nucleotide sequence ID" value="NZ_JSYN01000054.1"/>
</dbReference>
<evidence type="ECO:0000313" key="1">
    <source>
        <dbReference type="EMBL" id="KIA88281.1"/>
    </source>
</evidence>
<sequence length="150" mass="16971">MKLNYLTGFALLSLAACNSPAEKKKDQSLDIQGTWQLVSATTTQKGKSEVTDYTGKLKMIKMFNDTHFAFLKHSTNPKDTADFDAGGGTFKLDKDNYTEHLEYYKNKNWEGNTFNFKLNIKGDTLIQQGVEKVEGEGVDRVITEKYIKVK</sequence>
<accession>A0A0C1CVB1</accession>
<protein>
    <recommendedName>
        <fullName evidence="3">Lipocalin-like domain-containing protein</fullName>
    </recommendedName>
</protein>
<organism evidence="1 2">
    <name type="scientific">Pedobacter kyungheensis</name>
    <dbReference type="NCBI Taxonomy" id="1069985"/>
    <lineage>
        <taxon>Bacteria</taxon>
        <taxon>Pseudomonadati</taxon>
        <taxon>Bacteroidota</taxon>
        <taxon>Sphingobacteriia</taxon>
        <taxon>Sphingobacteriales</taxon>
        <taxon>Sphingobacteriaceae</taxon>
        <taxon>Pedobacter</taxon>
    </lineage>
</organism>
<reference evidence="1 2" key="1">
    <citation type="submission" date="2014-10" db="EMBL/GenBank/DDBJ databases">
        <title>Pedobacter Kyungheensis.</title>
        <authorList>
            <person name="Anderson B.M."/>
            <person name="Newman J.D."/>
        </authorList>
    </citation>
    <scope>NUCLEOTIDE SEQUENCE [LARGE SCALE GENOMIC DNA]</scope>
    <source>
        <strain evidence="1 2">KACC 16221</strain>
    </source>
</reference>
<dbReference type="Gene3D" id="2.40.128.490">
    <property type="entry name" value="Uncharacterised protein PF14869, DUF4488"/>
    <property type="match status" value="1"/>
</dbReference>
<dbReference type="EMBL" id="JSYN01000054">
    <property type="protein sequence ID" value="KIA88281.1"/>
    <property type="molecule type" value="Genomic_DNA"/>
</dbReference>
<dbReference type="AlphaFoldDB" id="A0A0C1CVB1"/>
<dbReference type="OrthoDB" id="1493972at2"/>
<comment type="caution">
    <text evidence="1">The sequence shown here is derived from an EMBL/GenBank/DDBJ whole genome shotgun (WGS) entry which is preliminary data.</text>
</comment>
<evidence type="ECO:0000313" key="2">
    <source>
        <dbReference type="Proteomes" id="UP000031246"/>
    </source>
</evidence>